<name>A0A0E9UDH7_ANGAN</name>
<dbReference type="EMBL" id="GBXM01025635">
    <property type="protein sequence ID" value="JAH82942.1"/>
    <property type="molecule type" value="Transcribed_RNA"/>
</dbReference>
<organism evidence="1">
    <name type="scientific">Anguilla anguilla</name>
    <name type="common">European freshwater eel</name>
    <name type="synonym">Muraena anguilla</name>
    <dbReference type="NCBI Taxonomy" id="7936"/>
    <lineage>
        <taxon>Eukaryota</taxon>
        <taxon>Metazoa</taxon>
        <taxon>Chordata</taxon>
        <taxon>Craniata</taxon>
        <taxon>Vertebrata</taxon>
        <taxon>Euteleostomi</taxon>
        <taxon>Actinopterygii</taxon>
        <taxon>Neopterygii</taxon>
        <taxon>Teleostei</taxon>
        <taxon>Anguilliformes</taxon>
        <taxon>Anguillidae</taxon>
        <taxon>Anguilla</taxon>
    </lineage>
</organism>
<protein>
    <submittedName>
        <fullName evidence="1">Uncharacterized protein</fullName>
    </submittedName>
</protein>
<proteinExistence type="predicted"/>
<dbReference type="EMBL" id="GBXM01044658">
    <property type="protein sequence ID" value="JAH63919.1"/>
    <property type="molecule type" value="Transcribed_RNA"/>
</dbReference>
<reference evidence="1" key="1">
    <citation type="submission" date="2014-11" db="EMBL/GenBank/DDBJ databases">
        <authorList>
            <person name="Amaro Gonzalez C."/>
        </authorList>
    </citation>
    <scope>NUCLEOTIDE SEQUENCE</scope>
</reference>
<accession>A0A0E9UDH7</accession>
<dbReference type="AlphaFoldDB" id="A0A0E9UDH7"/>
<evidence type="ECO:0000313" key="1">
    <source>
        <dbReference type="EMBL" id="JAH63919.1"/>
    </source>
</evidence>
<reference evidence="1" key="2">
    <citation type="journal article" date="2015" name="Fish Shellfish Immunol.">
        <title>Early steps in the European eel (Anguilla anguilla)-Vibrio vulnificus interaction in the gills: Role of the RtxA13 toxin.</title>
        <authorList>
            <person name="Callol A."/>
            <person name="Pajuelo D."/>
            <person name="Ebbesson L."/>
            <person name="Teles M."/>
            <person name="MacKenzie S."/>
            <person name="Amaro C."/>
        </authorList>
    </citation>
    <scope>NUCLEOTIDE SEQUENCE</scope>
</reference>
<sequence>MSKVLNMCVLYFWRNSILNSSSYFQPVEKVVILLRHE</sequence>